<evidence type="ECO:0000256" key="1">
    <source>
        <dbReference type="SAM" id="SignalP"/>
    </source>
</evidence>
<keyword evidence="1" id="KW-0732">Signal</keyword>
<feature type="chain" id="PRO_5041266061" description="Pyrrolo-quinoline quinone" evidence="1">
    <location>
        <begin position="21"/>
        <end position="523"/>
    </location>
</feature>
<accession>A0AA40C9I1</accession>
<dbReference type="SUPFAM" id="SSF50998">
    <property type="entry name" value="Quinoprotein alcohol dehydrogenase-like"/>
    <property type="match status" value="1"/>
</dbReference>
<comment type="caution">
    <text evidence="2">The sequence shown here is derived from an EMBL/GenBank/DDBJ whole genome shotgun (WGS) entry which is preliminary data.</text>
</comment>
<evidence type="ECO:0000313" key="3">
    <source>
        <dbReference type="Proteomes" id="UP001174934"/>
    </source>
</evidence>
<proteinExistence type="predicted"/>
<dbReference type="InterPro" id="IPR011047">
    <property type="entry name" value="Quinoprotein_ADH-like_sf"/>
</dbReference>
<sequence length="523" mass="55192">MTAHHLAVLALPLLVSCSVSTDTTQDADVPQSGYLPNHNIDPALIPKWSIKWKNNYNMGETFYAKPLVYTPPYWATEGLITASNQNVIRLIDGVTGNLVRSRTLDPPFKSVDASCGDVPGTTGIIGTPYIDTAKDIMYFFSKGYKKGAPGGGRDNAQYKLYAVTLPWFGNVPGFPVVLDGLVAVNDKSRRFDSGIALQRPSVASVGNSIVAAFGSNCDHFNYTGFLLTVSKTNGAVQSLWATMAAPGATQNSRGAGIWQSGVGLAVDGSHVWFATGNGIGGPGENGAKKPASGKKPIGALQEAVAHFEVGNDGSLHPLDYFQPFDYADLDKVDADIGVGGVALLSPTTFKARNGARMAIVGGKGGKLYLMDAGNLGGFMNGPGGSDAVLQIIKPSRSYFGGTASYPLEGGYLYFITAPRGPLLSYRFNAGGNEYFTLAGQSDVVFNGKNAPIVTSLNGKPGTAVVWTADTDMGLRAFYAVPSNGKLVQIPLPVTGRITKMQRPVFGNGRVYTTYDNAVICLGL</sequence>
<reference evidence="2" key="1">
    <citation type="submission" date="2023-06" db="EMBL/GenBank/DDBJ databases">
        <title>Genome-scale phylogeny and comparative genomics of the fungal order Sordariales.</title>
        <authorList>
            <consortium name="Lawrence Berkeley National Laboratory"/>
            <person name="Hensen N."/>
            <person name="Bonometti L."/>
            <person name="Westerberg I."/>
            <person name="Brannstrom I.O."/>
            <person name="Guillou S."/>
            <person name="Cros-Aarteil S."/>
            <person name="Calhoun S."/>
            <person name="Haridas S."/>
            <person name="Kuo A."/>
            <person name="Mondo S."/>
            <person name="Pangilinan J."/>
            <person name="Riley R."/>
            <person name="LaButti K."/>
            <person name="Andreopoulos B."/>
            <person name="Lipzen A."/>
            <person name="Chen C."/>
            <person name="Yanf M."/>
            <person name="Daum C."/>
            <person name="Ng V."/>
            <person name="Clum A."/>
            <person name="Steindorff A."/>
            <person name="Ohm R."/>
            <person name="Martin F."/>
            <person name="Silar P."/>
            <person name="Natvig D."/>
            <person name="Lalanne C."/>
            <person name="Gautier V."/>
            <person name="Ament-velasquez S.L."/>
            <person name="Kruys A."/>
            <person name="Hutchinson M.I."/>
            <person name="Powell A.J."/>
            <person name="Barry K."/>
            <person name="Miller A.N."/>
            <person name="Grigoriev I.V."/>
            <person name="Debuchy R."/>
            <person name="Gladieux P."/>
            <person name="Thoren M.H."/>
            <person name="Johannesson H."/>
        </authorList>
    </citation>
    <scope>NUCLEOTIDE SEQUENCE</scope>
    <source>
        <strain evidence="2">SMH3391-2</strain>
    </source>
</reference>
<dbReference type="Proteomes" id="UP001174934">
    <property type="component" value="Unassembled WGS sequence"/>
</dbReference>
<keyword evidence="3" id="KW-1185">Reference proteome</keyword>
<evidence type="ECO:0008006" key="4">
    <source>
        <dbReference type="Google" id="ProtNLM"/>
    </source>
</evidence>
<protein>
    <recommendedName>
        <fullName evidence="4">Pyrrolo-quinoline quinone</fullName>
    </recommendedName>
</protein>
<dbReference type="AlphaFoldDB" id="A0AA40C9I1"/>
<name>A0AA40C9I1_9PEZI</name>
<organism evidence="2 3">
    <name type="scientific">Bombardia bombarda</name>
    <dbReference type="NCBI Taxonomy" id="252184"/>
    <lineage>
        <taxon>Eukaryota</taxon>
        <taxon>Fungi</taxon>
        <taxon>Dikarya</taxon>
        <taxon>Ascomycota</taxon>
        <taxon>Pezizomycotina</taxon>
        <taxon>Sordariomycetes</taxon>
        <taxon>Sordariomycetidae</taxon>
        <taxon>Sordariales</taxon>
        <taxon>Lasiosphaeriaceae</taxon>
        <taxon>Bombardia</taxon>
    </lineage>
</organism>
<feature type="signal peptide" evidence="1">
    <location>
        <begin position="1"/>
        <end position="20"/>
    </location>
</feature>
<evidence type="ECO:0000313" key="2">
    <source>
        <dbReference type="EMBL" id="KAK0630050.1"/>
    </source>
</evidence>
<gene>
    <name evidence="2" type="ORF">B0T17DRAFT_208888</name>
</gene>
<dbReference type="EMBL" id="JAULSR010000002">
    <property type="protein sequence ID" value="KAK0630050.1"/>
    <property type="molecule type" value="Genomic_DNA"/>
</dbReference>